<evidence type="ECO:0000313" key="4">
    <source>
        <dbReference type="Proteomes" id="UP000326396"/>
    </source>
</evidence>
<feature type="compositionally biased region" description="Basic residues" evidence="1">
    <location>
        <begin position="1055"/>
        <end position="1064"/>
    </location>
</feature>
<dbReference type="PANTHER" id="PTHR42648">
    <property type="entry name" value="TRANSPOSASE, PUTATIVE-RELATED"/>
    <property type="match status" value="1"/>
</dbReference>
<dbReference type="InterPro" id="IPR012337">
    <property type="entry name" value="RNaseH-like_sf"/>
</dbReference>
<dbReference type="InterPro" id="IPR001584">
    <property type="entry name" value="Integrase_cat-core"/>
</dbReference>
<dbReference type="Pfam" id="PF25597">
    <property type="entry name" value="SH3_retrovirus"/>
    <property type="match status" value="1"/>
</dbReference>
<dbReference type="GO" id="GO:0003676">
    <property type="term" value="F:nucleic acid binding"/>
    <property type="evidence" value="ECO:0007669"/>
    <property type="project" value="InterPro"/>
</dbReference>
<dbReference type="Pfam" id="PF13976">
    <property type="entry name" value="gag_pre-integrs"/>
    <property type="match status" value="1"/>
</dbReference>
<dbReference type="InterPro" id="IPR036397">
    <property type="entry name" value="RNaseH_sf"/>
</dbReference>
<feature type="region of interest" description="Disordered" evidence="1">
    <location>
        <begin position="1028"/>
        <end position="1083"/>
    </location>
</feature>
<dbReference type="Gene3D" id="3.40.395.10">
    <property type="entry name" value="Adenoviral Proteinase, Chain A"/>
    <property type="match status" value="1"/>
</dbReference>
<evidence type="ECO:0000259" key="2">
    <source>
        <dbReference type="PROSITE" id="PS50994"/>
    </source>
</evidence>
<feature type="compositionally biased region" description="Low complexity" evidence="1">
    <location>
        <begin position="799"/>
        <end position="809"/>
    </location>
</feature>
<dbReference type="PANTHER" id="PTHR42648:SF22">
    <property type="entry name" value="REVERSE TRANSCRIPTASE TY1_COPIA-TYPE DOMAIN-CONTAINING PROTEIN"/>
    <property type="match status" value="1"/>
</dbReference>
<sequence length="1949" mass="219988">MSDDSSSHTTSTHEDFSTQLANLLKSSLNIQNQSQKQTLSDSLKISLKLSSQNYALWSRMIRVAIGGKSKNLLSHLTGKPPPPEPTDERYEQWEQDDLVVFSWLIQNIEPALASNLTEFPTAKSLWDALVTTYSSGKDKLQTFDLHVKANELKQNGSPLEDFWIMAQGIWGEIERRDPNPMTCAVDIATYNNIRSEQKLFQFLNALNRQYDSIKREILRWDPLPSPEGAYAAVRKEMAHQGILGNASNNSSTQPGVAAGLVASGLSNSEGLGLISRGLYRSDRGSSRIDKSKLKCTHCGMMKHTKDQCFKLVGFPDWWSDGRKKNGKTTETETGKIVAAVGNVDAGGEGCFAGIASAIDNGSKAGLKKSHIQTANGAVVHVKGGGTIEISPTLKLSNCLYVPSLSHKLLSISHVTKELNCTVVMHPTFCILQDIRTGVIIGRGTEKQGLYYVDEVTQQGTVMLAHGSADREAWLWHRRLGHPSTNYLKVLFPKISNKMLACETCVLGKSHRHSFKPSNTRVDFPFSLVHADVWGPAKVVGGQNFRYFLLFVDDCTRMTWVYFLKHKSEVFDKFNMFYAMIQTQFQQNIQILRSDNGGEFVNNVMNKLCQTKGIIHQTSCSHTPEQNGVVERKNRILLEMTRALLIESHVPKSFWPEAIATSTYLLNRLPTKALELKTPLQALSEFMNLPPSLTLEPRIFGCSVFVHIPKNDRSKLDPCAEKCVFVGYGINQKGYRCYSPKKHHVFTTMNCDFLETEYFYHSQHSGQGEMEHEDALHWLKCLNSTSEVDQSTKNESLHHTSSSTSTSASSYPSNLNPEVSNSQAHEGNENSVVPNNNEQEEQHDTTQETTQDEPVLETSMENEQPPEWTLTAIRGAAVSLAGLRMRKKHVSFIDGVCTVERHVAGIRHEHHRVKSEVFVFDKAATTGYFTVNTMLFPLSLRLIRNTCLLLSSIPILGSSFEVVKCLAELYIAVQSIVTNLGLLRSNLYDFDSRRHLHLTVSYSGRKSDRIAKKCFSRFKNTCTSPVQVYSDESSKKSNNDEGVSSEQDEYYEREKQRRKKKKGPKRQREDHLTRRRGTKKKQKIDEEDVSDLDVEWFSIVNRCSPKQFVKGLGILKPKQRKAVEDMGFGKLLQFKVNGIPLKIGHYVVDKLDVSSMQILGRQGPVEVNQDAVFRLLGIPNRGIDLKNVNPTRNLSTKLQEWRKLYPNEYISPSELVKRIGEAGDDDSFTFKVDFLMLFVSTMVECHAHGKCKIDILNYMDDETDLSKINWCSYVVDCIERCKLGWLPNTKSPFKGALTILTLLYVDNVECQGMNVDHTIPPIEFWSMDKLKQREVLEIKVVSESGKLATLMDLDRMLEQTMSNKKKMELAIVKKCQDEPDNDMVRVMAIKYERIFNEKPCVVEGVKEKEVQKNNDETCQTSNEVFDTSLADDIDETIMGLCLEINQRRQRWIEREDEEDPVDLGKVDTTIRADKIVNKSDEPDLGCPSFSLGFTQTQAEKEKEVEQSDKNLDIFPGFNVGVTDAECKDRARISGTKVSVDKERINLNRELLNEQLPSFSLGLTQESNEEGSNQIKGKGLSENMKAGVVSENVTLADRKFVGKTKKGQREIGDDKTMTFVADKMNAADGKMMGRSKSEIVAEKFGASGAMNEGINAPRPKLGRWTKADILAEKRKAMAKIEAKKGDSENKIKVEPKQGLMNQNVSEKETKTTNVESKKTANMDALNNDITKSMEAIEVTEASKTIDQTVVVKSKRLKGVSRECKSPYLLREVEITNRCNKEENSLKWMFTAPKTDESVRLVALTKMMFDAVGRVESMRALKSYDIVIIPLLENDHFYVMAFDLKNPGIYLLDNMDRDETIVSIKDDTDYYKNDTPYKVWATIGNITDCGIFAMRHMEMFMGSHCRNFDCGFKTSEKQVRSQIQTLRKKYACRILLSDINVQKQKLLAKVGL</sequence>
<proteinExistence type="predicted"/>
<dbReference type="InterPro" id="IPR025724">
    <property type="entry name" value="GAG-pre-integrase_dom"/>
</dbReference>
<dbReference type="PROSITE" id="PS50994">
    <property type="entry name" value="INTEGRASE"/>
    <property type="match status" value="1"/>
</dbReference>
<gene>
    <name evidence="3" type="ORF">E3N88_09493</name>
</gene>
<feature type="compositionally biased region" description="Basic residues" evidence="1">
    <location>
        <begin position="1072"/>
        <end position="1081"/>
    </location>
</feature>
<dbReference type="Proteomes" id="UP000326396">
    <property type="component" value="Linkage Group LG12"/>
</dbReference>
<dbReference type="GO" id="GO:0015074">
    <property type="term" value="P:DNA integration"/>
    <property type="evidence" value="ECO:0007669"/>
    <property type="project" value="InterPro"/>
</dbReference>
<protein>
    <recommendedName>
        <fullName evidence="2">Integrase catalytic domain-containing protein</fullName>
    </recommendedName>
</protein>
<feature type="region of interest" description="Disordered" evidence="1">
    <location>
        <begin position="789"/>
        <end position="865"/>
    </location>
</feature>
<dbReference type="InterPro" id="IPR038765">
    <property type="entry name" value="Papain-like_cys_pep_sf"/>
</dbReference>
<comment type="caution">
    <text evidence="3">The sequence shown here is derived from an EMBL/GenBank/DDBJ whole genome shotgun (WGS) entry which is preliminary data.</text>
</comment>
<dbReference type="OrthoDB" id="1752333at2759"/>
<reference evidence="3 4" key="1">
    <citation type="submission" date="2019-05" db="EMBL/GenBank/DDBJ databases">
        <title>Mikania micrantha, genome provides insights into the molecular mechanism of rapid growth.</title>
        <authorList>
            <person name="Liu B."/>
        </authorList>
    </citation>
    <scope>NUCLEOTIDE SEQUENCE [LARGE SCALE GENOMIC DNA]</scope>
    <source>
        <strain evidence="3">NLD-2019</strain>
        <tissue evidence="3">Leaf</tissue>
    </source>
</reference>
<dbReference type="InterPro" id="IPR039537">
    <property type="entry name" value="Retrotran_Ty1/copia-like"/>
</dbReference>
<evidence type="ECO:0000256" key="1">
    <source>
        <dbReference type="SAM" id="MobiDB-lite"/>
    </source>
</evidence>
<dbReference type="Gene3D" id="3.30.420.10">
    <property type="entry name" value="Ribonuclease H-like superfamily/Ribonuclease H"/>
    <property type="match status" value="1"/>
</dbReference>
<dbReference type="EMBL" id="SZYD01000004">
    <property type="protein sequence ID" value="KAD6454787.1"/>
    <property type="molecule type" value="Genomic_DNA"/>
</dbReference>
<dbReference type="Pfam" id="PF00665">
    <property type="entry name" value="rve"/>
    <property type="match status" value="1"/>
</dbReference>
<dbReference type="InterPro" id="IPR057670">
    <property type="entry name" value="SH3_retrovirus"/>
</dbReference>
<evidence type="ECO:0000313" key="3">
    <source>
        <dbReference type="EMBL" id="KAD6454787.1"/>
    </source>
</evidence>
<feature type="domain" description="Integrase catalytic" evidence="2">
    <location>
        <begin position="520"/>
        <end position="686"/>
    </location>
</feature>
<accession>A0A5N6PK35</accession>
<dbReference type="SUPFAM" id="SSF53098">
    <property type="entry name" value="Ribonuclease H-like"/>
    <property type="match status" value="1"/>
</dbReference>
<dbReference type="SUPFAM" id="SSF54001">
    <property type="entry name" value="Cysteine proteinases"/>
    <property type="match status" value="1"/>
</dbReference>
<organism evidence="3 4">
    <name type="scientific">Mikania micrantha</name>
    <name type="common">bitter vine</name>
    <dbReference type="NCBI Taxonomy" id="192012"/>
    <lineage>
        <taxon>Eukaryota</taxon>
        <taxon>Viridiplantae</taxon>
        <taxon>Streptophyta</taxon>
        <taxon>Embryophyta</taxon>
        <taxon>Tracheophyta</taxon>
        <taxon>Spermatophyta</taxon>
        <taxon>Magnoliopsida</taxon>
        <taxon>eudicotyledons</taxon>
        <taxon>Gunneridae</taxon>
        <taxon>Pentapetalae</taxon>
        <taxon>asterids</taxon>
        <taxon>campanulids</taxon>
        <taxon>Asterales</taxon>
        <taxon>Asteraceae</taxon>
        <taxon>Asteroideae</taxon>
        <taxon>Heliantheae alliance</taxon>
        <taxon>Eupatorieae</taxon>
        <taxon>Mikania</taxon>
    </lineage>
</organism>
<name>A0A5N6PK35_9ASTR</name>
<feature type="compositionally biased region" description="Polar residues" evidence="1">
    <location>
        <begin position="810"/>
        <end position="836"/>
    </location>
</feature>
<keyword evidence="4" id="KW-1185">Reference proteome</keyword>